<dbReference type="InterPro" id="IPR037883">
    <property type="entry name" value="Knr4/Smi1-like_sf"/>
</dbReference>
<dbReference type="Pfam" id="PF09346">
    <property type="entry name" value="SMI1_KNR4"/>
    <property type="match status" value="1"/>
</dbReference>
<dbReference type="SUPFAM" id="SSF160631">
    <property type="entry name" value="SMI1/KNR4-like"/>
    <property type="match status" value="1"/>
</dbReference>
<name>A0ABW5FAR6_9BACL</name>
<evidence type="ECO:0000313" key="3">
    <source>
        <dbReference type="Proteomes" id="UP001597448"/>
    </source>
</evidence>
<organism evidence="2 3">
    <name type="scientific">Paenibacillus rhizoplanae</name>
    <dbReference type="NCBI Taxonomy" id="1917181"/>
    <lineage>
        <taxon>Bacteria</taxon>
        <taxon>Bacillati</taxon>
        <taxon>Bacillota</taxon>
        <taxon>Bacilli</taxon>
        <taxon>Bacillales</taxon>
        <taxon>Paenibacillaceae</taxon>
        <taxon>Paenibacillus</taxon>
    </lineage>
</organism>
<dbReference type="Proteomes" id="UP001597448">
    <property type="component" value="Unassembled WGS sequence"/>
</dbReference>
<accession>A0ABW5FAR6</accession>
<sequence>MDNGKGKTHIGDFITWAEANGWEIRKKSGAQLHLNSGITSRYKGLPKEYSEFLSVVETCVAPDEQTWFICEADFNHNAEIEFRWNEFEMLSVEAAAGDPAWQSEITAWWDHHLPIVMSVEDGYSFYAIAADSGAIVYGCEPEFEEVEKVADSFGEFLAWMMSNSNR</sequence>
<protein>
    <submittedName>
        <fullName evidence="2">SMI1/KNR4 family protein</fullName>
    </submittedName>
</protein>
<dbReference type="EMBL" id="JBHUKY010000019">
    <property type="protein sequence ID" value="MFD2409896.1"/>
    <property type="molecule type" value="Genomic_DNA"/>
</dbReference>
<feature type="domain" description="Knr4/Smi1-like" evidence="1">
    <location>
        <begin position="45"/>
        <end position="158"/>
    </location>
</feature>
<dbReference type="InterPro" id="IPR018958">
    <property type="entry name" value="Knr4/Smi1-like_dom"/>
</dbReference>
<proteinExistence type="predicted"/>
<comment type="caution">
    <text evidence="2">The sequence shown here is derived from an EMBL/GenBank/DDBJ whole genome shotgun (WGS) entry which is preliminary data.</text>
</comment>
<gene>
    <name evidence="2" type="ORF">ACFSX3_08455</name>
</gene>
<dbReference type="Gene3D" id="3.40.1580.10">
    <property type="entry name" value="SMI1/KNR4-like"/>
    <property type="match status" value="1"/>
</dbReference>
<keyword evidence="3" id="KW-1185">Reference proteome</keyword>
<evidence type="ECO:0000259" key="1">
    <source>
        <dbReference type="Pfam" id="PF09346"/>
    </source>
</evidence>
<dbReference type="RefSeq" id="WP_209987516.1">
    <property type="nucleotide sequence ID" value="NZ_JBHUKY010000019.1"/>
</dbReference>
<evidence type="ECO:0000313" key="2">
    <source>
        <dbReference type="EMBL" id="MFD2409896.1"/>
    </source>
</evidence>
<reference evidence="3" key="1">
    <citation type="journal article" date="2019" name="Int. J. Syst. Evol. Microbiol.">
        <title>The Global Catalogue of Microorganisms (GCM) 10K type strain sequencing project: providing services to taxonomists for standard genome sequencing and annotation.</title>
        <authorList>
            <consortium name="The Broad Institute Genomics Platform"/>
            <consortium name="The Broad Institute Genome Sequencing Center for Infectious Disease"/>
            <person name="Wu L."/>
            <person name="Ma J."/>
        </authorList>
    </citation>
    <scope>NUCLEOTIDE SEQUENCE [LARGE SCALE GENOMIC DNA]</scope>
    <source>
        <strain evidence="3">CCM 8725</strain>
    </source>
</reference>